<protein>
    <recommendedName>
        <fullName evidence="3">RING-type domain-containing protein</fullName>
    </recommendedName>
</protein>
<keyword evidence="1" id="KW-0863">Zinc-finger</keyword>
<evidence type="ECO:0000259" key="3">
    <source>
        <dbReference type="PROSITE" id="PS50089"/>
    </source>
</evidence>
<dbReference type="Gene3D" id="3.30.40.10">
    <property type="entry name" value="Zinc/RING finger domain, C3HC4 (zinc finger)"/>
    <property type="match status" value="1"/>
</dbReference>
<sequence length="507" mass="55513">MGAACCVAAKDRTMTNGSPGETLQRHARYSPSWSFRWDNRGRVAGEETPANWSHDGGCGNERMPVKFSTTVGAAFASEEGSPLDSSRSLAWQKSPLSEGNVQNGGILRLQSSVELRLKCMRLETNQPEYHGCVCHDEISFCEDGSICFIGMQINQAISQNIVEVKESTGSPSVSYPSPIKLSPSVPSVSSMSASPISSHNHLLPPSSTPSRWHHRSPGHRLLRQVSDSRIPEHKSPSFSISEEPSLFLPPAWGNESTRGSNGGSSDSWSIPALSELVTTRRERWSFDSETSGFSRDKITRCSGHNSGSASFDLQTCGICTKLLTDRSSLGWSSQKMIYTNELAVVSVLTCGHVYHAECLEYMTSEINKYDPACPVCTFGEKRAVKMSEKALKAELDSKGRKKSRKRVVDSDLSSDIMFDYHKSGGIDGRGLKLSSSSSMKSSTRKPFLRRHFSFGSKTSRSFSDNQSTPRRGFFWASFGSTIGRKVHCAARGTGVISIFIKKKADVG</sequence>
<keyword evidence="1" id="KW-0862">Zinc</keyword>
<gene>
    <name evidence="4" type="ORF">DH2020_029555</name>
</gene>
<dbReference type="InterPro" id="IPR013083">
    <property type="entry name" value="Znf_RING/FYVE/PHD"/>
</dbReference>
<feature type="compositionally biased region" description="Basic residues" evidence="2">
    <location>
        <begin position="211"/>
        <end position="222"/>
    </location>
</feature>
<evidence type="ECO:0000313" key="5">
    <source>
        <dbReference type="Proteomes" id="UP001318860"/>
    </source>
</evidence>
<dbReference type="InterPro" id="IPR001841">
    <property type="entry name" value="Znf_RING"/>
</dbReference>
<dbReference type="Proteomes" id="UP001318860">
    <property type="component" value="Unassembled WGS sequence"/>
</dbReference>
<keyword evidence="5" id="KW-1185">Reference proteome</keyword>
<feature type="domain" description="RING-type" evidence="3">
    <location>
        <begin position="316"/>
        <end position="377"/>
    </location>
</feature>
<name>A0ABR0VN93_REHGL</name>
<organism evidence="4 5">
    <name type="scientific">Rehmannia glutinosa</name>
    <name type="common">Chinese foxglove</name>
    <dbReference type="NCBI Taxonomy" id="99300"/>
    <lineage>
        <taxon>Eukaryota</taxon>
        <taxon>Viridiplantae</taxon>
        <taxon>Streptophyta</taxon>
        <taxon>Embryophyta</taxon>
        <taxon>Tracheophyta</taxon>
        <taxon>Spermatophyta</taxon>
        <taxon>Magnoliopsida</taxon>
        <taxon>eudicotyledons</taxon>
        <taxon>Gunneridae</taxon>
        <taxon>Pentapetalae</taxon>
        <taxon>asterids</taxon>
        <taxon>lamiids</taxon>
        <taxon>Lamiales</taxon>
        <taxon>Orobanchaceae</taxon>
        <taxon>Rehmannieae</taxon>
        <taxon>Rehmannia</taxon>
    </lineage>
</organism>
<dbReference type="EMBL" id="JABTTQ020001020">
    <property type="protein sequence ID" value="KAK6136727.1"/>
    <property type="molecule type" value="Genomic_DNA"/>
</dbReference>
<dbReference type="PANTHER" id="PTHR31150:SF26">
    <property type="entry name" value="RING-TYPE DOMAIN-CONTAINING PROTEIN"/>
    <property type="match status" value="1"/>
</dbReference>
<dbReference type="PROSITE" id="PS50089">
    <property type="entry name" value="ZF_RING_2"/>
    <property type="match status" value="1"/>
</dbReference>
<evidence type="ECO:0000256" key="1">
    <source>
        <dbReference type="PROSITE-ProRule" id="PRU00175"/>
    </source>
</evidence>
<dbReference type="SMART" id="SM00184">
    <property type="entry name" value="RING"/>
    <property type="match status" value="1"/>
</dbReference>
<reference evidence="4 5" key="1">
    <citation type="journal article" date="2021" name="Comput. Struct. Biotechnol. J.">
        <title>De novo genome assembly of the potent medicinal plant Rehmannia glutinosa using nanopore technology.</title>
        <authorList>
            <person name="Ma L."/>
            <person name="Dong C."/>
            <person name="Song C."/>
            <person name="Wang X."/>
            <person name="Zheng X."/>
            <person name="Niu Y."/>
            <person name="Chen S."/>
            <person name="Feng W."/>
        </authorList>
    </citation>
    <scope>NUCLEOTIDE SEQUENCE [LARGE SCALE GENOMIC DNA]</scope>
    <source>
        <strain evidence="4">DH-2019</strain>
    </source>
</reference>
<dbReference type="PANTHER" id="PTHR31150">
    <property type="entry name" value="EXPRESSED PROTEIN"/>
    <property type="match status" value="1"/>
</dbReference>
<comment type="caution">
    <text evidence="4">The sequence shown here is derived from an EMBL/GenBank/DDBJ whole genome shotgun (WGS) entry which is preliminary data.</text>
</comment>
<proteinExistence type="predicted"/>
<evidence type="ECO:0000256" key="2">
    <source>
        <dbReference type="SAM" id="MobiDB-lite"/>
    </source>
</evidence>
<dbReference type="SUPFAM" id="SSF57850">
    <property type="entry name" value="RING/U-box"/>
    <property type="match status" value="1"/>
</dbReference>
<keyword evidence="1" id="KW-0479">Metal-binding</keyword>
<evidence type="ECO:0000313" key="4">
    <source>
        <dbReference type="EMBL" id="KAK6136727.1"/>
    </source>
</evidence>
<feature type="region of interest" description="Disordered" evidence="2">
    <location>
        <begin position="184"/>
        <end position="242"/>
    </location>
</feature>
<accession>A0ABR0VN93</accession>
<feature type="compositionally biased region" description="Low complexity" evidence="2">
    <location>
        <begin position="184"/>
        <end position="198"/>
    </location>
</feature>